<accession>A0ABP6UJA8</accession>
<protein>
    <submittedName>
        <fullName evidence="7">Sugar ABC transporter substrate-binding protein</fullName>
    </submittedName>
</protein>
<feature type="chain" id="PRO_5046966073" evidence="6">
    <location>
        <begin position="19"/>
        <end position="431"/>
    </location>
</feature>
<gene>
    <name evidence="7" type="ORF">GCM10022416_63750</name>
</gene>
<dbReference type="PANTHER" id="PTHR43649">
    <property type="entry name" value="ARABINOSE-BINDING PROTEIN-RELATED"/>
    <property type="match status" value="1"/>
</dbReference>
<evidence type="ECO:0000313" key="8">
    <source>
        <dbReference type="Proteomes" id="UP001500266"/>
    </source>
</evidence>
<keyword evidence="4" id="KW-0564">Palmitate</keyword>
<dbReference type="Gene3D" id="3.40.190.10">
    <property type="entry name" value="Periplasmic binding protein-like II"/>
    <property type="match status" value="1"/>
</dbReference>
<dbReference type="CDD" id="cd13585">
    <property type="entry name" value="PBP2_TMBP_like"/>
    <property type="match status" value="1"/>
</dbReference>
<dbReference type="Proteomes" id="UP001500266">
    <property type="component" value="Unassembled WGS sequence"/>
</dbReference>
<reference evidence="8" key="1">
    <citation type="journal article" date="2019" name="Int. J. Syst. Evol. Microbiol.">
        <title>The Global Catalogue of Microorganisms (GCM) 10K type strain sequencing project: providing services to taxonomists for standard genome sequencing and annotation.</title>
        <authorList>
            <consortium name="The Broad Institute Genomics Platform"/>
            <consortium name="The Broad Institute Genome Sequencing Center for Infectious Disease"/>
            <person name="Wu L."/>
            <person name="Ma J."/>
        </authorList>
    </citation>
    <scope>NUCLEOTIDE SEQUENCE [LARGE SCALE GENOMIC DNA]</scope>
    <source>
        <strain evidence="8">JCM 17316</strain>
    </source>
</reference>
<evidence type="ECO:0000256" key="3">
    <source>
        <dbReference type="ARBA" id="ARBA00023136"/>
    </source>
</evidence>
<dbReference type="InterPro" id="IPR050490">
    <property type="entry name" value="Bact_solute-bd_prot1"/>
</dbReference>
<evidence type="ECO:0000313" key="7">
    <source>
        <dbReference type="EMBL" id="GAA3509411.1"/>
    </source>
</evidence>
<dbReference type="EMBL" id="BAABDO010000234">
    <property type="protein sequence ID" value="GAA3509411.1"/>
    <property type="molecule type" value="Genomic_DNA"/>
</dbReference>
<evidence type="ECO:0000256" key="1">
    <source>
        <dbReference type="ARBA" id="ARBA00022475"/>
    </source>
</evidence>
<feature type="signal peptide" evidence="6">
    <location>
        <begin position="1"/>
        <end position="18"/>
    </location>
</feature>
<keyword evidence="8" id="KW-1185">Reference proteome</keyword>
<dbReference type="InterPro" id="IPR006059">
    <property type="entry name" value="SBP"/>
</dbReference>
<keyword evidence="2 6" id="KW-0732">Signal</keyword>
<evidence type="ECO:0000256" key="5">
    <source>
        <dbReference type="ARBA" id="ARBA00023288"/>
    </source>
</evidence>
<sequence>MPLAATALMAGGALLLGACGGGSGSSGTVTITYWDTNASAANTPRWQHTIAEFEKRNPTIKVKYVGIPIAQVQQKIDTAIAAGGLPDTVGMTTALLASVAGQGALEPLDERLAKSPLNGKLNAAFLQLTKQAGPDGKLYQLPGNANMGVLWYRPDWFKDKGLKPPETWDDFYTAADRLTDAGKNRYGYTIRGGAGSIAQVLEFIYAQSGITQIFDAQGKATLNDPRNVAALQKTVALYKKNTPSADVNNDYIKMTAQFDGGNIGMMQHNLGSYGDHRKALGEGRFAGLPIPALPDGTRVVISNPIGGTAVFKSSKNKDAAWKFAEFVSSREMSSYWSREQGQIPANTESAAEPWIKENPTLENAIKATNDPKTKLVQLPYYLPEFNAMTKSEAEPQFQKVLLGQLTPQAFLDELARKFTEAEAKYRQRKGD</sequence>
<dbReference type="SUPFAM" id="SSF53850">
    <property type="entry name" value="Periplasmic binding protein-like II"/>
    <property type="match status" value="1"/>
</dbReference>
<keyword evidence="5" id="KW-0449">Lipoprotein</keyword>
<keyword evidence="3" id="KW-0472">Membrane</keyword>
<dbReference type="Pfam" id="PF01547">
    <property type="entry name" value="SBP_bac_1"/>
    <property type="match status" value="1"/>
</dbReference>
<name>A0ABP6UJA8_9ACTN</name>
<keyword evidence="1" id="KW-1003">Cell membrane</keyword>
<evidence type="ECO:0000256" key="6">
    <source>
        <dbReference type="SAM" id="SignalP"/>
    </source>
</evidence>
<evidence type="ECO:0000256" key="4">
    <source>
        <dbReference type="ARBA" id="ARBA00023139"/>
    </source>
</evidence>
<proteinExistence type="predicted"/>
<evidence type="ECO:0000256" key="2">
    <source>
        <dbReference type="ARBA" id="ARBA00022729"/>
    </source>
</evidence>
<dbReference type="PANTHER" id="PTHR43649:SF33">
    <property type="entry name" value="POLYGALACTURONAN_RHAMNOGALACTURONAN-BINDING PROTEIN YTCQ"/>
    <property type="match status" value="1"/>
</dbReference>
<comment type="caution">
    <text evidence="7">The sequence shown here is derived from an EMBL/GenBank/DDBJ whole genome shotgun (WGS) entry which is preliminary data.</text>
</comment>
<organism evidence="7 8">
    <name type="scientific">Actinomadura keratinilytica</name>
    <dbReference type="NCBI Taxonomy" id="547461"/>
    <lineage>
        <taxon>Bacteria</taxon>
        <taxon>Bacillati</taxon>
        <taxon>Actinomycetota</taxon>
        <taxon>Actinomycetes</taxon>
        <taxon>Streptosporangiales</taxon>
        <taxon>Thermomonosporaceae</taxon>
        <taxon>Actinomadura</taxon>
    </lineage>
</organism>